<dbReference type="SUPFAM" id="SSF54236">
    <property type="entry name" value="Ubiquitin-like"/>
    <property type="match status" value="1"/>
</dbReference>
<dbReference type="Gene3D" id="3.90.70.10">
    <property type="entry name" value="Cysteine proteinases"/>
    <property type="match status" value="1"/>
</dbReference>
<gene>
    <name evidence="5" type="ORF">AGERDE_LOCUS6194</name>
</gene>
<dbReference type="PROSITE" id="PS50053">
    <property type="entry name" value="UBIQUITIN_2"/>
    <property type="match status" value="1"/>
</dbReference>
<dbReference type="InterPro" id="IPR055176">
    <property type="entry name" value="UBP24/USP9X/USP9Y_UBL"/>
</dbReference>
<evidence type="ECO:0000256" key="2">
    <source>
        <dbReference type="SAM" id="MobiDB-lite"/>
    </source>
</evidence>
<protein>
    <submittedName>
        <fullName evidence="5">3475_t:CDS:1</fullName>
    </submittedName>
</protein>
<dbReference type="Pfam" id="PF22900">
    <property type="entry name" value="UCH_UBL1"/>
    <property type="match status" value="1"/>
</dbReference>
<sequence length="3222" mass="370699">MSQILPVDRGSCKSEENITHVSKETAEISNEPKLTDNDTIPLEKHDLTHTAQDLSEKAQELSVGGDIIQKPSPVTPEFKAGDLTSKDETLITKQITQVPLRDNELHPKKRIALATQPQQHNSHRGAGRYEKRQSQNPIKFVEKLVEHTNAIIQSPDDFTSPAFLFMIQREWLPKYANVLLSRSYPDLSYHLANTIHEFFNNLLDITVLILNDPEMMGVKYDDFPISEHLSEVVYRIIGDENAAFYRRFDGRNDSSGRPEVGPSGMYEFEDNNNSEMVGIEQLDSRMSQYQVNSIKHLIAKGGMHAMMRALGNGNVNNREGTEPYSFNIDLKDIYGLVKIIHKLTQYLVHSNNFNIMEFRECVFEVALQVQKQIKGIPDETLYRQDKKLFINIIHIVHHIITMVPSTSQVQSVVRDEANYHAMISSEDEDDDEEDPEVMLYQDLPDEQQILTCCFLRLDVASRLLRAPRLDLRLTGLTEIKDLLIFGLKHARQLRRTKRKSTSRKRSFNLENSSDRIIRSLVNRFREKEILEYIFGPNIHLEIVQRSTDVLLFLIDAEALNSTDLDKIWMPVAGNQHQSIVHGVFNVLNEISDRLGLEHRENLFRKLKVLPMSLYDTQTYLLIKQLILSMVETAHSSISIRDSKVNQVFYEAQLLLWRILRDSSVPLSLLMNAEATTPTAASTASASSLIDQDIIQGVNQLLNNILQYGPHEEKREEFLEKCIEDLKSHHPATVWALRVIMRIITPPFPTTTCTAMDYLRHLIFQIGLPNLFLEDLTHWTNTVKSLYDRRNSSISMDIDRMSPSGSASPLVGLSPTRAVIIKDQLHGRLQFLQWMGNSETVSFFTSTEQTDIIWDCLIAEPIGVSERDEAFQCLETIEEYNYFINHFFHNRLPQLDVRYFSEQALKYAKNCLLKVNNKNDRLRMNLPSQIYLQGDLIGTQLIWNIALCAEVESVGKEAIAFLVHLYMNTEPNLPDSVSLARKHRETVVDKCVANLFAAANGLSSSLSFSPSVGNLSIESLDQRDDAHDLGNYTFTSRKTRDALMFKRCLEMLKYFMDYFDTKYMSTKSGQMLVRRHGMLNDGKMITIKVKLSQGAETKEMEFPMHTSETILALRHKIGAKIKLSQPGVIRLITGGKEYHHDSNGSTFQELKINDGAVFICIRRRSEVEDAQETEKLEPKANEEVNEADMPVNILSKYVDQFFVMLQLEEEYASQIWDLLMRLPTNTRILNSLKTLEAPVEWNTLLDSQSPFRLLYALQIVDWLLRGGDEQLSAFEWSRKFMENGGHDHLLAILIKRDQTTNDSENALIEHQKSVIKRACLGLLLKVIDYFISSENSTMDGQFFMRIDKSDLISRLLEIVGKCIDPSLKQVDEDVIIIKYANKLLYCLCMRDESALQSLFAYPGLGNWLLMGLVQCQSEEARKELANLIEKFCIPEDIELGLQETTLSSSPHSRSLEFFLQLLVSILPKLEQHVYTCKEYFGLLGSLLKSMIAPINFDVGKLFDLMIHHIKNHPIKEVAYHSEESHSNFDDTLIIGLMKTLTVLMAKYPKFKSTTPYNEGLIDMIFDDCLFEIPTMEYSGCTYVPPKCKFVESRTAAMELLLELVKGCPENFIHLTNLLLRQLDRGDQLNDNWNYCPQICTKANSGYVGLQNLGATCYVNSIVQQFFMNPSFRNGIFSAPVRDENKDESLLYQLQVVFGHLQESQKKAYEATPFCQSYKDYDGGPMNVAVQMDVDEYFNGLFDRLETSVSGTSQEMLFKNHFGGTLVQQIKSRECEHVSEREDPIFNIQCEVKNKKNIEESLQLYVEGEIMDGDNKYYCEMCGRKVDAIKRACIKTLPNNLILHLKRFDFDMESLKRVKINEQFEFPDRINMEPYTLDYLMQKESGQLEELNSDDTNKSQFEYQLVGVLVHTGSADSGHYYSFIKERKPLHPDGSNEQKWYQFNDSNVEGFNPKDIPKCCYGGSEYMTNWDPNTQKNVTRTFAKPYSAYMLFYERCDDSQNDNNFVSGKEATSKIPEDIYTGIWHENIGFLQDKNIFDVGYFRLMWNVLHSVDFDADNRIIIDNDEYDLTFRTIQLASEFVLGTFCRAKENLELKEWIDFLKTLFQTHLIGCRWFIKRFIEKHPNYAQQIFMSCYVPEVREHVVDLVLFVLRVLRQGDPNVYGLVMTTDHVIDENHDTRMSVDSTSQIAQSLQTNNSLIVEFCDALFFLLNNASHYWRNFDQYFCLLSQIAHLGIPEKVYMINCGLVGELVKLFLLDEISPLKGRKRRMGDKFSLPTFRNLLATLAILITACDAPCTVEQTTEISGTEARLKLNEEDLRLILQRSETDDELIFFMKQIRDNVDLASSRDIFTHFATNDKGLSEQLIEQLFRAADSYPVDHHVKAYLEIVYVLTQIKDFHLEFRVRHAIQYVLKLSNNHPNTPSVAGECLRFIEYLIVSDIGSYVQDLLSTHMGQWLPSFLLDNPYETIRQHAESLCDILIFHRVKETLDETHKEAIRKLYEVLLKNLDRCESCWKITHHRKELYGWRLSNYFRVLTKCIITNEDKLAFIPYFDKFITCFISVDNVRHDSDMDKKEMIIFWHKVCSGCPENVALYVKNPNNIIEAMHMYYVSINHNAENIAYNQATLPKYYGIILMACQQSPEYHAIWMDAANFTWALHNMIWGDFYDDHKTDELIELLKISADKSVEFRIKCWDSVLSVGQSVSARKISYYLKLHTFLYRETIEDFLIFCKYYGLDYFSQYIFSVKEKNPSDENLFQCLDVLLCYFKKVVAASSRNQNDQELQSSFKSWTHQKNFVRTLLSFLHPNTENQIYIRVTGKSKQRKNIFCILLEIEYISDAVSDILDAMVSSHAEWNKKTSHIEGDLLLVFGGNHSLFNKYQLLPDLKTGGTNKSSFNYPSIHVYKPFLHKLLPLEIQSLQEELYSPYLTIVKHAIDAGCRLHEYDKVVQLCSLIAVEMMEFQGEFALYTLFDLFDKTSENDQILQAFINIHVARIVEYILNSNLSILLKLSQQQLKSLKSLTQFVKSRKVDLIQPIISKHIQQLVINVKVLKERLEANDVKLVGSILEQLVAVLQVLDITLTPTDFMSPSAEDPLWHAFIESLEKLKEYLLSSDQQSQFESFAVISEKIILLVDELKSQVPSAIITTTTSLVANEEDIIIVTENTEDESMKEDNSSSNNEAVVGSDNHKNAGNNSGDDGGVGVATNISGDVDENSGNLQDQQPSTI</sequence>
<dbReference type="InterPro" id="IPR050164">
    <property type="entry name" value="Peptidase_C19"/>
</dbReference>
<dbReference type="InterPro" id="IPR029071">
    <property type="entry name" value="Ubiquitin-like_domsf"/>
</dbReference>
<evidence type="ECO:0000256" key="1">
    <source>
        <dbReference type="ARBA" id="ARBA00022553"/>
    </source>
</evidence>
<dbReference type="SMART" id="SM00213">
    <property type="entry name" value="UBQ"/>
    <property type="match status" value="1"/>
</dbReference>
<keyword evidence="1" id="KW-0597">Phosphoprotein</keyword>
<organism evidence="5 6">
    <name type="scientific">Ambispora gerdemannii</name>
    <dbReference type="NCBI Taxonomy" id="144530"/>
    <lineage>
        <taxon>Eukaryota</taxon>
        <taxon>Fungi</taxon>
        <taxon>Fungi incertae sedis</taxon>
        <taxon>Mucoromycota</taxon>
        <taxon>Glomeromycotina</taxon>
        <taxon>Glomeromycetes</taxon>
        <taxon>Archaeosporales</taxon>
        <taxon>Ambisporaceae</taxon>
        <taxon>Ambispora</taxon>
    </lineage>
</organism>
<evidence type="ECO:0000313" key="6">
    <source>
        <dbReference type="Proteomes" id="UP000789831"/>
    </source>
</evidence>
<dbReference type="PROSITE" id="PS50235">
    <property type="entry name" value="USP_3"/>
    <property type="match status" value="1"/>
</dbReference>
<feature type="domain" description="USP" evidence="4">
    <location>
        <begin position="1646"/>
        <end position="1994"/>
    </location>
</feature>
<dbReference type="Pfam" id="PF12030">
    <property type="entry name" value="DUF3517"/>
    <property type="match status" value="1"/>
</dbReference>
<evidence type="ECO:0000259" key="3">
    <source>
        <dbReference type="PROSITE" id="PS50053"/>
    </source>
</evidence>
<dbReference type="InterPro" id="IPR021905">
    <property type="entry name" value="DUF3517"/>
</dbReference>
<proteinExistence type="predicted"/>
<feature type="domain" description="Ubiquitin-like" evidence="3">
    <location>
        <begin position="1084"/>
        <end position="1163"/>
    </location>
</feature>
<dbReference type="PANTHER" id="PTHR24006:SF910">
    <property type="entry name" value="UBIQUITINYL HYDROLASE 1"/>
    <property type="match status" value="1"/>
</dbReference>
<reference evidence="5" key="1">
    <citation type="submission" date="2021-06" db="EMBL/GenBank/DDBJ databases">
        <authorList>
            <person name="Kallberg Y."/>
            <person name="Tangrot J."/>
            <person name="Rosling A."/>
        </authorList>
    </citation>
    <scope>NUCLEOTIDE SEQUENCE</scope>
    <source>
        <strain evidence="5">MT106</strain>
    </source>
</reference>
<name>A0A9N9FJS4_9GLOM</name>
<feature type="compositionally biased region" description="Polar residues" evidence="2">
    <location>
        <begin position="3210"/>
        <end position="3222"/>
    </location>
</feature>
<dbReference type="CDD" id="cd02659">
    <property type="entry name" value="peptidase_C19C"/>
    <property type="match status" value="1"/>
</dbReference>
<dbReference type="Pfam" id="PF00443">
    <property type="entry name" value="UCH"/>
    <property type="match status" value="1"/>
</dbReference>
<accession>A0A9N9FJS4</accession>
<dbReference type="OrthoDB" id="420187at2759"/>
<dbReference type="GO" id="GO:0005634">
    <property type="term" value="C:nucleus"/>
    <property type="evidence" value="ECO:0007669"/>
    <property type="project" value="TreeGrafter"/>
</dbReference>
<dbReference type="InterPro" id="IPR038765">
    <property type="entry name" value="Papain-like_cys_pep_sf"/>
</dbReference>
<dbReference type="FunFam" id="3.90.70.10:FF:000022">
    <property type="entry name" value="Ubiquitin carboxyl-terminal hydrolase 24"/>
    <property type="match status" value="1"/>
</dbReference>
<dbReference type="GO" id="GO:0004843">
    <property type="term" value="F:cysteine-type deubiquitinase activity"/>
    <property type="evidence" value="ECO:0007669"/>
    <property type="project" value="InterPro"/>
</dbReference>
<evidence type="ECO:0000313" key="5">
    <source>
        <dbReference type="EMBL" id="CAG8541215.1"/>
    </source>
</evidence>
<dbReference type="InterPro" id="IPR016024">
    <property type="entry name" value="ARM-type_fold"/>
</dbReference>
<dbReference type="SUPFAM" id="SSF54001">
    <property type="entry name" value="Cysteine proteinases"/>
    <property type="match status" value="1"/>
</dbReference>
<dbReference type="PROSITE" id="PS00972">
    <property type="entry name" value="USP_1"/>
    <property type="match status" value="1"/>
</dbReference>
<dbReference type="PANTHER" id="PTHR24006">
    <property type="entry name" value="UBIQUITIN CARBOXYL-TERMINAL HYDROLASE"/>
    <property type="match status" value="1"/>
</dbReference>
<comment type="caution">
    <text evidence="5">The sequence shown here is derived from an EMBL/GenBank/DDBJ whole genome shotgun (WGS) entry which is preliminary data.</text>
</comment>
<dbReference type="GO" id="GO:0016579">
    <property type="term" value="P:protein deubiquitination"/>
    <property type="evidence" value="ECO:0007669"/>
    <property type="project" value="InterPro"/>
</dbReference>
<feature type="region of interest" description="Disordered" evidence="2">
    <location>
        <begin position="3160"/>
        <end position="3222"/>
    </location>
</feature>
<dbReference type="InterPro" id="IPR001394">
    <property type="entry name" value="Peptidase_C19_UCH"/>
</dbReference>
<dbReference type="GO" id="GO:0005829">
    <property type="term" value="C:cytosol"/>
    <property type="evidence" value="ECO:0007669"/>
    <property type="project" value="TreeGrafter"/>
</dbReference>
<dbReference type="PROSITE" id="PS00973">
    <property type="entry name" value="USP_2"/>
    <property type="match status" value="1"/>
</dbReference>
<evidence type="ECO:0000259" key="4">
    <source>
        <dbReference type="PROSITE" id="PS50235"/>
    </source>
</evidence>
<keyword evidence="6" id="KW-1185">Reference proteome</keyword>
<dbReference type="Proteomes" id="UP000789831">
    <property type="component" value="Unassembled WGS sequence"/>
</dbReference>
<dbReference type="SUPFAM" id="SSF48371">
    <property type="entry name" value="ARM repeat"/>
    <property type="match status" value="1"/>
</dbReference>
<dbReference type="EMBL" id="CAJVPL010000932">
    <property type="protein sequence ID" value="CAG8541215.1"/>
    <property type="molecule type" value="Genomic_DNA"/>
</dbReference>
<dbReference type="InterPro" id="IPR028889">
    <property type="entry name" value="USP"/>
</dbReference>
<dbReference type="InterPro" id="IPR000626">
    <property type="entry name" value="Ubiquitin-like_dom"/>
</dbReference>
<dbReference type="InterPro" id="IPR018200">
    <property type="entry name" value="USP_CS"/>
</dbReference>